<dbReference type="GO" id="GO:0052650">
    <property type="term" value="F:all-trans-retinol dehydrogenase (NADP+) activity"/>
    <property type="evidence" value="ECO:0007669"/>
    <property type="project" value="UniProtKB-ARBA"/>
</dbReference>
<dbReference type="PRINTS" id="PR00080">
    <property type="entry name" value="SDRFAMILY"/>
</dbReference>
<evidence type="ECO:0000256" key="12">
    <source>
        <dbReference type="RuleBase" id="RU000363"/>
    </source>
</evidence>
<proteinExistence type="inferred from homology"/>
<evidence type="ECO:0000313" key="13">
    <source>
        <dbReference type="EMBL" id="OQD97806.1"/>
    </source>
</evidence>
<dbReference type="Proteomes" id="UP000191612">
    <property type="component" value="Unassembled WGS sequence"/>
</dbReference>
<dbReference type="CDD" id="cd05339">
    <property type="entry name" value="17beta-HSDXI-like_SDR_c"/>
    <property type="match status" value="1"/>
</dbReference>
<dbReference type="PANTHER" id="PTHR24322:SF736">
    <property type="entry name" value="RETINOL DEHYDROGENASE 10"/>
    <property type="match status" value="1"/>
</dbReference>
<dbReference type="InterPro" id="IPR036291">
    <property type="entry name" value="NAD(P)-bd_dom_sf"/>
</dbReference>
<evidence type="ECO:0000256" key="3">
    <source>
        <dbReference type="ARBA" id="ARBA00022692"/>
    </source>
</evidence>
<evidence type="ECO:0000256" key="7">
    <source>
        <dbReference type="ARBA" id="ARBA00023098"/>
    </source>
</evidence>
<evidence type="ECO:0000256" key="11">
    <source>
        <dbReference type="ARBA" id="ARBA00082544"/>
    </source>
</evidence>
<evidence type="ECO:0000313" key="14">
    <source>
        <dbReference type="Proteomes" id="UP000191612"/>
    </source>
</evidence>
<protein>
    <recommendedName>
        <fullName evidence="10">Short-chain dehydrogenase/reductase 3</fullName>
    </recommendedName>
    <alternativeName>
        <fullName evidence="11">Retinal short-chain dehydrogenase/reductase 1</fullName>
    </alternativeName>
</protein>
<keyword evidence="7" id="KW-0443">Lipid metabolism</keyword>
<comment type="subcellular location">
    <subcellularLocation>
        <location evidence="1">Membrane</location>
        <topology evidence="1">Multi-pass membrane protein</topology>
    </subcellularLocation>
</comment>
<keyword evidence="6" id="KW-0560">Oxidoreductase</keyword>
<dbReference type="GO" id="GO:0016020">
    <property type="term" value="C:membrane"/>
    <property type="evidence" value="ECO:0007669"/>
    <property type="project" value="UniProtKB-SubCell"/>
</dbReference>
<evidence type="ECO:0000256" key="2">
    <source>
        <dbReference type="ARBA" id="ARBA00006484"/>
    </source>
</evidence>
<keyword evidence="14" id="KW-1185">Reference proteome</keyword>
<evidence type="ECO:0000256" key="9">
    <source>
        <dbReference type="ARBA" id="ARBA00059620"/>
    </source>
</evidence>
<dbReference type="Pfam" id="PF00106">
    <property type="entry name" value="adh_short"/>
    <property type="match status" value="1"/>
</dbReference>
<keyword evidence="4" id="KW-0521">NADP</keyword>
<sequence>MLSSMQKYSLTLVGIASSRRMGAAVSFLAGIFLLKKVSNRLSLWAHNNYMSDRTWDWEKEVVVITGGCGGIGALVVSKLAAKNIKVVILDIVEPNTKLEANCVFYKVDITSGEEIHAAAEKLRTEHGDPTILINNAGFGSATPLLQVPENVVRKVFDVNIISHFLLVKEFLPAMVDRNHGHVVTVASMGSFMAQASNVDYSCTKAATLAFHEGINQELKVLYNAPSVRTSIIHPSWVRTPMISKLSNNPSFKASILEPEEVAHAIVNQILSGYGGQIILPEGGSWVSSVRGFPLWLQEKLRTQVSMVLTEVVRK</sequence>
<dbReference type="SUPFAM" id="SSF51735">
    <property type="entry name" value="NAD(P)-binding Rossmann-fold domains"/>
    <property type="match status" value="1"/>
</dbReference>
<evidence type="ECO:0000256" key="1">
    <source>
        <dbReference type="ARBA" id="ARBA00004141"/>
    </source>
</evidence>
<keyword evidence="3" id="KW-0812">Transmembrane</keyword>
<keyword evidence="8" id="KW-0472">Membrane</keyword>
<dbReference type="FunFam" id="3.40.50.720:FF:000131">
    <property type="entry name" value="Short-chain dehydrogenase/reductase 3"/>
    <property type="match status" value="1"/>
</dbReference>
<comment type="caution">
    <text evidence="13">The sequence shown here is derived from an EMBL/GenBank/DDBJ whole genome shotgun (WGS) entry which is preliminary data.</text>
</comment>
<dbReference type="EMBL" id="MDYO01000011">
    <property type="protein sequence ID" value="OQD97806.1"/>
    <property type="molecule type" value="Genomic_DNA"/>
</dbReference>
<dbReference type="PRINTS" id="PR00081">
    <property type="entry name" value="GDHRDH"/>
</dbReference>
<organism evidence="13 14">
    <name type="scientific">Penicillium solitum</name>
    <dbReference type="NCBI Taxonomy" id="60172"/>
    <lineage>
        <taxon>Eukaryota</taxon>
        <taxon>Fungi</taxon>
        <taxon>Dikarya</taxon>
        <taxon>Ascomycota</taxon>
        <taxon>Pezizomycotina</taxon>
        <taxon>Eurotiomycetes</taxon>
        <taxon>Eurotiomycetidae</taxon>
        <taxon>Eurotiales</taxon>
        <taxon>Aspergillaceae</taxon>
        <taxon>Penicillium</taxon>
    </lineage>
</organism>
<evidence type="ECO:0000256" key="6">
    <source>
        <dbReference type="ARBA" id="ARBA00023002"/>
    </source>
</evidence>
<comment type="similarity">
    <text evidence="2 12">Belongs to the short-chain dehydrogenases/reductases (SDR) family.</text>
</comment>
<evidence type="ECO:0000256" key="5">
    <source>
        <dbReference type="ARBA" id="ARBA00022989"/>
    </source>
</evidence>
<accession>A0A1V6R989</accession>
<evidence type="ECO:0000256" key="10">
    <source>
        <dbReference type="ARBA" id="ARBA00068717"/>
    </source>
</evidence>
<name>A0A1V6R989_9EURO</name>
<evidence type="ECO:0000256" key="8">
    <source>
        <dbReference type="ARBA" id="ARBA00023136"/>
    </source>
</evidence>
<keyword evidence="5" id="KW-1133">Transmembrane helix</keyword>
<gene>
    <name evidence="13" type="ORF">PENSOL_c011G01182</name>
</gene>
<evidence type="ECO:0000256" key="4">
    <source>
        <dbReference type="ARBA" id="ARBA00022857"/>
    </source>
</evidence>
<dbReference type="Gene3D" id="3.40.50.720">
    <property type="entry name" value="NAD(P)-binding Rossmann-like Domain"/>
    <property type="match status" value="1"/>
</dbReference>
<comment type="function">
    <text evidence="9">Catalyzes the reduction of all-trans-retinal to all-trans-retinol in the presence of NADPH.</text>
</comment>
<dbReference type="InterPro" id="IPR002347">
    <property type="entry name" value="SDR_fam"/>
</dbReference>
<reference evidence="14" key="1">
    <citation type="journal article" date="2017" name="Nat. Microbiol.">
        <title>Global analysis of biosynthetic gene clusters reveals vast potential of secondary metabolite production in Penicillium species.</title>
        <authorList>
            <person name="Nielsen J.C."/>
            <person name="Grijseels S."/>
            <person name="Prigent S."/>
            <person name="Ji B."/>
            <person name="Dainat J."/>
            <person name="Nielsen K.F."/>
            <person name="Frisvad J.C."/>
            <person name="Workman M."/>
            <person name="Nielsen J."/>
        </authorList>
    </citation>
    <scope>NUCLEOTIDE SEQUENCE [LARGE SCALE GENOMIC DNA]</scope>
    <source>
        <strain evidence="14">IBT 29525</strain>
    </source>
</reference>
<dbReference type="PANTHER" id="PTHR24322">
    <property type="entry name" value="PKSB"/>
    <property type="match status" value="1"/>
</dbReference>
<dbReference type="AlphaFoldDB" id="A0A1V6R989"/>
<dbReference type="STRING" id="60172.A0A1V6R989"/>